<name>A0A5J4SDN0_9ZZZZ</name>
<evidence type="ECO:0000313" key="1">
    <source>
        <dbReference type="EMBL" id="KAA6343440.1"/>
    </source>
</evidence>
<gene>
    <name evidence="1" type="ORF">EZS27_008880</name>
</gene>
<dbReference type="AlphaFoldDB" id="A0A5J4SDN0"/>
<proteinExistence type="predicted"/>
<protein>
    <submittedName>
        <fullName evidence="1">Uncharacterized protein</fullName>
    </submittedName>
</protein>
<sequence>MLVYHFFIICLQQICDATYFTSVCNVKILIRTLPVVHFKKRKKEVAHNQQNDYI</sequence>
<accession>A0A5J4SDN0</accession>
<dbReference type="EMBL" id="SNRY01000270">
    <property type="protein sequence ID" value="KAA6343440.1"/>
    <property type="molecule type" value="Genomic_DNA"/>
</dbReference>
<comment type="caution">
    <text evidence="1">The sequence shown here is derived from an EMBL/GenBank/DDBJ whole genome shotgun (WGS) entry which is preliminary data.</text>
</comment>
<reference evidence="1" key="1">
    <citation type="submission" date="2019-03" db="EMBL/GenBank/DDBJ databases">
        <title>Single cell metagenomics reveals metabolic interactions within the superorganism composed of flagellate Streblomastix strix and complex community of Bacteroidetes bacteria on its surface.</title>
        <authorList>
            <person name="Treitli S.C."/>
            <person name="Kolisko M."/>
            <person name="Husnik F."/>
            <person name="Keeling P."/>
            <person name="Hampl V."/>
        </authorList>
    </citation>
    <scope>NUCLEOTIDE SEQUENCE</scope>
    <source>
        <strain evidence="1">STM</strain>
    </source>
</reference>
<organism evidence="1">
    <name type="scientific">termite gut metagenome</name>
    <dbReference type="NCBI Taxonomy" id="433724"/>
    <lineage>
        <taxon>unclassified sequences</taxon>
        <taxon>metagenomes</taxon>
        <taxon>organismal metagenomes</taxon>
    </lineage>
</organism>